<feature type="region of interest" description="Disordered" evidence="1">
    <location>
        <begin position="1"/>
        <end position="47"/>
    </location>
</feature>
<evidence type="ECO:0000313" key="2">
    <source>
        <dbReference type="EMBL" id="RCV44449.1"/>
    </source>
</evidence>
<evidence type="ECO:0000256" key="1">
    <source>
        <dbReference type="SAM" id="MobiDB-lite"/>
    </source>
</evidence>
<feature type="compositionally biased region" description="Basic residues" evidence="1">
    <location>
        <begin position="28"/>
        <end position="38"/>
    </location>
</feature>
<organism evidence="2">
    <name type="scientific">Setaria italica</name>
    <name type="common">Foxtail millet</name>
    <name type="synonym">Panicum italicum</name>
    <dbReference type="NCBI Taxonomy" id="4555"/>
    <lineage>
        <taxon>Eukaryota</taxon>
        <taxon>Viridiplantae</taxon>
        <taxon>Streptophyta</taxon>
        <taxon>Embryophyta</taxon>
        <taxon>Tracheophyta</taxon>
        <taxon>Spermatophyta</taxon>
        <taxon>Magnoliopsida</taxon>
        <taxon>Liliopsida</taxon>
        <taxon>Poales</taxon>
        <taxon>Poaceae</taxon>
        <taxon>PACMAD clade</taxon>
        <taxon>Panicoideae</taxon>
        <taxon>Panicodae</taxon>
        <taxon>Paniceae</taxon>
        <taxon>Cenchrinae</taxon>
        <taxon>Setaria</taxon>
    </lineage>
</organism>
<feature type="region of interest" description="Disordered" evidence="1">
    <location>
        <begin position="167"/>
        <end position="191"/>
    </location>
</feature>
<dbReference type="EMBL" id="CM003536">
    <property type="protein sequence ID" value="RCV44449.1"/>
    <property type="molecule type" value="Genomic_DNA"/>
</dbReference>
<reference evidence="2" key="1">
    <citation type="journal article" date="2012" name="Nat. Biotechnol.">
        <title>Reference genome sequence of the model plant Setaria.</title>
        <authorList>
            <person name="Bennetzen J.L."/>
            <person name="Schmutz J."/>
            <person name="Wang H."/>
            <person name="Percifield R."/>
            <person name="Hawkins J."/>
            <person name="Pontaroli A.C."/>
            <person name="Estep M."/>
            <person name="Feng L."/>
            <person name="Vaughn J.N."/>
            <person name="Grimwood J."/>
            <person name="Jenkins J."/>
            <person name="Barry K."/>
            <person name="Lindquist E."/>
            <person name="Hellsten U."/>
            <person name="Deshpande S."/>
            <person name="Wang X."/>
            <person name="Wu X."/>
            <person name="Mitros T."/>
            <person name="Triplett J."/>
            <person name="Yang X."/>
            <person name="Ye C.Y."/>
            <person name="Mauro-Herrera M."/>
            <person name="Wang L."/>
            <person name="Li P."/>
            <person name="Sharma M."/>
            <person name="Sharma R."/>
            <person name="Ronald P.C."/>
            <person name="Panaud O."/>
            <person name="Kellogg E.A."/>
            <person name="Brutnell T.P."/>
            <person name="Doust A.N."/>
            <person name="Tuskan G.A."/>
            <person name="Rokhsar D."/>
            <person name="Devos K.M."/>
        </authorList>
    </citation>
    <scope>NUCLEOTIDE SEQUENCE [LARGE SCALE GENOMIC DNA]</scope>
    <source>
        <strain evidence="2">Yugu1</strain>
    </source>
</reference>
<protein>
    <submittedName>
        <fullName evidence="2">Uncharacterized protein</fullName>
    </submittedName>
</protein>
<name>A0A368SPU3_SETIT</name>
<sequence length="283" mass="30789">MSRPSIFHSRPSIKGAARGRRWDDATSSHRRQRHRPARGRPSTSGRIFLPSVEPAEEGAEEVIQPARDALKNRCLHQPVPPSTTFTSKLRPPLAQGALRKQWPLSSSAATQVDLLYSSFLLIDHMHAHARLARSGRQPEDELWRPSILDPSAGAALCNLHQQAPPPLAHGASRLTKATSKQEKAMALSSSSAAREHEAAYLRWRHDVHDRRGRCGLPVADGGADADGDDVARPLAQGSAPAKLASEATGRRRHEGEARTMRCQGSGRGAAPSHEVIKPPALQR</sequence>
<dbReference type="EMBL" id="CM003536">
    <property type="protein sequence ID" value="RCV44448.1"/>
    <property type="molecule type" value="Genomic_DNA"/>
</dbReference>
<reference evidence="2" key="2">
    <citation type="submission" date="2015-07" db="EMBL/GenBank/DDBJ databases">
        <authorList>
            <person name="Noorani M."/>
        </authorList>
    </citation>
    <scope>NUCLEOTIDE SEQUENCE</scope>
    <source>
        <strain evidence="2">Yugu1</strain>
    </source>
</reference>
<feature type="region of interest" description="Disordered" evidence="1">
    <location>
        <begin position="219"/>
        <end position="283"/>
    </location>
</feature>
<accession>A0A368SPU3</accession>
<proteinExistence type="predicted"/>
<gene>
    <name evidence="2" type="ORF">SETIT_9G374800v2</name>
</gene>
<dbReference type="AlphaFoldDB" id="A0A368SPU3"/>